<feature type="domain" description="Band 7" evidence="2">
    <location>
        <begin position="3"/>
        <end position="160"/>
    </location>
</feature>
<dbReference type="SUPFAM" id="SSF117892">
    <property type="entry name" value="Band 7/SPFH domain"/>
    <property type="match status" value="1"/>
</dbReference>
<reference evidence="3 4" key="1">
    <citation type="journal article" date="2015" name="Genome Announc.">
        <title>Expanding the biotechnology potential of lactobacilli through comparative genomics of 213 strains and associated genera.</title>
        <authorList>
            <person name="Sun Z."/>
            <person name="Harris H.M."/>
            <person name="McCann A."/>
            <person name="Guo C."/>
            <person name="Argimon S."/>
            <person name="Zhang W."/>
            <person name="Yang X."/>
            <person name="Jeffery I.B."/>
            <person name="Cooney J.C."/>
            <person name="Kagawa T.F."/>
            <person name="Liu W."/>
            <person name="Song Y."/>
            <person name="Salvetti E."/>
            <person name="Wrobel A."/>
            <person name="Rasinkangas P."/>
            <person name="Parkhill J."/>
            <person name="Rea M.C."/>
            <person name="O'Sullivan O."/>
            <person name="Ritari J."/>
            <person name="Douillard F.P."/>
            <person name="Paul Ross R."/>
            <person name="Yang R."/>
            <person name="Briner A.E."/>
            <person name="Felis G.E."/>
            <person name="de Vos W.M."/>
            <person name="Barrangou R."/>
            <person name="Klaenhammer T.R."/>
            <person name="Caufield P.W."/>
            <person name="Cui Y."/>
            <person name="Zhang H."/>
            <person name="O'Toole P.W."/>
        </authorList>
    </citation>
    <scope>NUCLEOTIDE SEQUENCE [LARGE SCALE GENOMIC DNA]</scope>
    <source>
        <strain evidence="3 4">DSM 15836</strain>
    </source>
</reference>
<proteinExistence type="predicted"/>
<dbReference type="RefSeq" id="WP_056971639.1">
    <property type="nucleotide sequence ID" value="NZ_AZFI01000032.1"/>
</dbReference>
<protein>
    <submittedName>
        <fullName evidence="3">Membrane protease family stomatin prohibitin-like protein</fullName>
    </submittedName>
</protein>
<dbReference type="Pfam" id="PF01145">
    <property type="entry name" value="Band_7"/>
    <property type="match status" value="1"/>
</dbReference>
<dbReference type="InterPro" id="IPR036013">
    <property type="entry name" value="Band_7/SPFH_dom_sf"/>
</dbReference>
<dbReference type="PANTHER" id="PTHR43327:SF10">
    <property type="entry name" value="STOMATIN-LIKE PROTEIN 2, MITOCHONDRIAL"/>
    <property type="match status" value="1"/>
</dbReference>
<dbReference type="InterPro" id="IPR001972">
    <property type="entry name" value="Stomatin_HflK_fam"/>
</dbReference>
<dbReference type="PRINTS" id="PR00721">
    <property type="entry name" value="STOMATIN"/>
</dbReference>
<evidence type="ECO:0000313" key="4">
    <source>
        <dbReference type="Proteomes" id="UP000051217"/>
    </source>
</evidence>
<dbReference type="PANTHER" id="PTHR43327">
    <property type="entry name" value="STOMATIN-LIKE PROTEIN 2, MITOCHONDRIAL"/>
    <property type="match status" value="1"/>
</dbReference>
<dbReference type="Gene3D" id="3.30.479.30">
    <property type="entry name" value="Band 7 domain"/>
    <property type="match status" value="1"/>
</dbReference>
<dbReference type="InterPro" id="IPR050710">
    <property type="entry name" value="Band7/mec-2_domain"/>
</dbReference>
<name>A0ABR5PKT9_9LACO</name>
<sequence>MPLGLKIVPQNCQGLVEMFGKYKHPVESGLHFYIPFIQGIRTVSLAMQPIELPHYSIITKDNAEVSTSVTLNYHVTDSMKYEYNNTDSVESMAQLVRGHLRDIIGRMELNDALGSTARINADLASAIGDLTNTYGINVDRINIDELLPSAEIQRAMDKQLTADRERIAAIAQAQGEAESIRLTNEAQNNALMATASAQAQATKTRADAERYRIDTVQAGLSNTDDRYFKNQSISAYSQLAKSQANMVVVPNDDSSNFGQTAVLAQTIKERNGSGFSKNSKQKENKNQTE</sequence>
<evidence type="ECO:0000256" key="1">
    <source>
        <dbReference type="SAM" id="MobiDB-lite"/>
    </source>
</evidence>
<dbReference type="EMBL" id="AZFI01000032">
    <property type="protein sequence ID" value="KRM29412.1"/>
    <property type="molecule type" value="Genomic_DNA"/>
</dbReference>
<gene>
    <name evidence="3" type="ORF">FC65_GL001390</name>
</gene>
<dbReference type="InterPro" id="IPR001107">
    <property type="entry name" value="Band_7"/>
</dbReference>
<comment type="caution">
    <text evidence="3">The sequence shown here is derived from an EMBL/GenBank/DDBJ whole genome shotgun (WGS) entry which is preliminary data.</text>
</comment>
<dbReference type="Proteomes" id="UP000051217">
    <property type="component" value="Unassembled WGS sequence"/>
</dbReference>
<dbReference type="SMART" id="SM00244">
    <property type="entry name" value="PHB"/>
    <property type="match status" value="1"/>
</dbReference>
<feature type="region of interest" description="Disordered" evidence="1">
    <location>
        <begin position="268"/>
        <end position="289"/>
    </location>
</feature>
<evidence type="ECO:0000259" key="2">
    <source>
        <dbReference type="SMART" id="SM00244"/>
    </source>
</evidence>
<organism evidence="3 4">
    <name type="scientific">Ligilactobacillus acidipiscis DSM 15836</name>
    <dbReference type="NCBI Taxonomy" id="1423716"/>
    <lineage>
        <taxon>Bacteria</taxon>
        <taxon>Bacillati</taxon>
        <taxon>Bacillota</taxon>
        <taxon>Bacilli</taxon>
        <taxon>Lactobacillales</taxon>
        <taxon>Lactobacillaceae</taxon>
        <taxon>Ligilactobacillus</taxon>
    </lineage>
</organism>
<evidence type="ECO:0000313" key="3">
    <source>
        <dbReference type="EMBL" id="KRM29412.1"/>
    </source>
</evidence>
<keyword evidence="4" id="KW-1185">Reference proteome</keyword>
<accession>A0ABR5PKT9</accession>
<dbReference type="CDD" id="cd08829">
    <property type="entry name" value="SPFH_paraslipin"/>
    <property type="match status" value="1"/>
</dbReference>
<feature type="compositionally biased region" description="Basic and acidic residues" evidence="1">
    <location>
        <begin position="280"/>
        <end position="289"/>
    </location>
</feature>